<feature type="region of interest" description="Disordered" evidence="1">
    <location>
        <begin position="1"/>
        <end position="22"/>
    </location>
</feature>
<feature type="compositionally biased region" description="Basic and acidic residues" evidence="1">
    <location>
        <begin position="1"/>
        <end position="10"/>
    </location>
</feature>
<accession>A0ABD0TVT1</accession>
<proteinExistence type="predicted"/>
<feature type="region of interest" description="Disordered" evidence="1">
    <location>
        <begin position="71"/>
        <end position="92"/>
    </location>
</feature>
<name>A0ABD0TVT1_DENTH</name>
<keyword evidence="3" id="KW-1185">Reference proteome</keyword>
<organism evidence="2 3">
    <name type="scientific">Dendrobium thyrsiflorum</name>
    <name type="common">Pinecone-like raceme dendrobium</name>
    <name type="synonym">Orchid</name>
    <dbReference type="NCBI Taxonomy" id="117978"/>
    <lineage>
        <taxon>Eukaryota</taxon>
        <taxon>Viridiplantae</taxon>
        <taxon>Streptophyta</taxon>
        <taxon>Embryophyta</taxon>
        <taxon>Tracheophyta</taxon>
        <taxon>Spermatophyta</taxon>
        <taxon>Magnoliopsida</taxon>
        <taxon>Liliopsida</taxon>
        <taxon>Asparagales</taxon>
        <taxon>Orchidaceae</taxon>
        <taxon>Epidendroideae</taxon>
        <taxon>Malaxideae</taxon>
        <taxon>Dendrobiinae</taxon>
        <taxon>Dendrobium</taxon>
    </lineage>
</organism>
<reference evidence="2 3" key="1">
    <citation type="journal article" date="2024" name="Plant Biotechnol. J.">
        <title>Dendrobium thyrsiflorum genome and its molecular insights into genes involved in important horticultural traits.</title>
        <authorList>
            <person name="Chen B."/>
            <person name="Wang J.Y."/>
            <person name="Zheng P.J."/>
            <person name="Li K.L."/>
            <person name="Liang Y.M."/>
            <person name="Chen X.F."/>
            <person name="Zhang C."/>
            <person name="Zhao X."/>
            <person name="He X."/>
            <person name="Zhang G.Q."/>
            <person name="Liu Z.J."/>
            <person name="Xu Q."/>
        </authorList>
    </citation>
    <scope>NUCLEOTIDE SEQUENCE [LARGE SCALE GENOMIC DNA]</scope>
    <source>
        <strain evidence="2">GZMU011</strain>
    </source>
</reference>
<feature type="compositionally biased region" description="Basic and acidic residues" evidence="1">
    <location>
        <begin position="71"/>
        <end position="83"/>
    </location>
</feature>
<dbReference type="Proteomes" id="UP001552299">
    <property type="component" value="Unassembled WGS sequence"/>
</dbReference>
<gene>
    <name evidence="2" type="ORF">M5K25_028150</name>
</gene>
<protein>
    <submittedName>
        <fullName evidence="2">Uncharacterized protein</fullName>
    </submittedName>
</protein>
<sequence length="153" mass="17519">MNHKMKEITTRRKKPKTFVDGKETENRGKINVEYARWSKLGSDTEFFCGGMLGSPIEKIYNGVETMERRRRLEDRDEIQEGKEKKKRHSSQAILKPASWCSVEKLQAEDMAQHHAFHSSTIHTQNNSKSCTPLLPPFTLNPGLAKYGDSPNLT</sequence>
<evidence type="ECO:0000313" key="3">
    <source>
        <dbReference type="Proteomes" id="UP001552299"/>
    </source>
</evidence>
<dbReference type="EMBL" id="JANQDX010000020">
    <property type="protein sequence ID" value="KAL0903751.1"/>
    <property type="molecule type" value="Genomic_DNA"/>
</dbReference>
<dbReference type="AlphaFoldDB" id="A0ABD0TVT1"/>
<comment type="caution">
    <text evidence="2">The sequence shown here is derived from an EMBL/GenBank/DDBJ whole genome shotgun (WGS) entry which is preliminary data.</text>
</comment>
<evidence type="ECO:0000256" key="1">
    <source>
        <dbReference type="SAM" id="MobiDB-lite"/>
    </source>
</evidence>
<evidence type="ECO:0000313" key="2">
    <source>
        <dbReference type="EMBL" id="KAL0903751.1"/>
    </source>
</evidence>